<keyword evidence="3" id="KW-1185">Reference proteome</keyword>
<evidence type="ECO:0000313" key="3">
    <source>
        <dbReference type="Proteomes" id="UP000543030"/>
    </source>
</evidence>
<name>A0A840RIW7_9NEIS</name>
<proteinExistence type="predicted"/>
<keyword evidence="1" id="KW-0472">Membrane</keyword>
<keyword evidence="1" id="KW-1133">Transmembrane helix</keyword>
<feature type="transmembrane region" description="Helical" evidence="1">
    <location>
        <begin position="64"/>
        <end position="87"/>
    </location>
</feature>
<keyword evidence="1" id="KW-0812">Transmembrane</keyword>
<feature type="transmembrane region" description="Helical" evidence="1">
    <location>
        <begin position="132"/>
        <end position="151"/>
    </location>
</feature>
<dbReference type="AlphaFoldDB" id="A0A840RIW7"/>
<feature type="transmembrane region" description="Helical" evidence="1">
    <location>
        <begin position="108"/>
        <end position="126"/>
    </location>
</feature>
<dbReference type="Pfam" id="PF09955">
    <property type="entry name" value="DUF2189"/>
    <property type="match status" value="1"/>
</dbReference>
<accession>A0A840RIW7</accession>
<evidence type="ECO:0000256" key="1">
    <source>
        <dbReference type="SAM" id="Phobius"/>
    </source>
</evidence>
<dbReference type="InterPro" id="IPR018692">
    <property type="entry name" value="DUF2189"/>
</dbReference>
<gene>
    <name evidence="2" type="ORF">HNQ50_002997</name>
</gene>
<organism evidence="2 3">
    <name type="scientific">Silvimonas terrae</name>
    <dbReference type="NCBI Taxonomy" id="300266"/>
    <lineage>
        <taxon>Bacteria</taxon>
        <taxon>Pseudomonadati</taxon>
        <taxon>Pseudomonadota</taxon>
        <taxon>Betaproteobacteria</taxon>
        <taxon>Neisseriales</taxon>
        <taxon>Chitinibacteraceae</taxon>
        <taxon>Silvimonas</taxon>
    </lineage>
</organism>
<dbReference type="Proteomes" id="UP000543030">
    <property type="component" value="Unassembled WGS sequence"/>
</dbReference>
<dbReference type="EMBL" id="JACHHN010000006">
    <property type="protein sequence ID" value="MBB5192256.1"/>
    <property type="molecule type" value="Genomic_DNA"/>
</dbReference>
<sequence>MDLHLHGLDDHFSMPETGKVNAMRPFYWLKMGWTDFTRHPLPSLCYGIITALLGFAVLKIASSYTYLSSTAVTGFLLLAPLGASGIYELTHEREEGREASFIQSLRDVVHNLGQIAFMGVILGFIAMSWERISAILFALFYGGEAVGMQFFSHALTSEYLGFTIAWSLAGLVLACVVFAISAVSIPMLAHRDVDTITALVTSVRVVAENIPAMLVWATIIVLLTAIGFATYLVGLVIIFPLLGHATWCAYRDLVH</sequence>
<evidence type="ECO:0000313" key="2">
    <source>
        <dbReference type="EMBL" id="MBB5192256.1"/>
    </source>
</evidence>
<comment type="caution">
    <text evidence="2">The sequence shown here is derived from an EMBL/GenBank/DDBJ whole genome shotgun (WGS) entry which is preliminary data.</text>
</comment>
<feature type="transmembrane region" description="Helical" evidence="1">
    <location>
        <begin position="163"/>
        <end position="189"/>
    </location>
</feature>
<reference evidence="2 3" key="1">
    <citation type="submission" date="2020-08" db="EMBL/GenBank/DDBJ databases">
        <title>Genomic Encyclopedia of Type Strains, Phase IV (KMG-IV): sequencing the most valuable type-strain genomes for metagenomic binning, comparative biology and taxonomic classification.</title>
        <authorList>
            <person name="Goeker M."/>
        </authorList>
    </citation>
    <scope>NUCLEOTIDE SEQUENCE [LARGE SCALE GENOMIC DNA]</scope>
    <source>
        <strain evidence="2 3">DSM 18233</strain>
    </source>
</reference>
<feature type="transmembrane region" description="Helical" evidence="1">
    <location>
        <begin position="40"/>
        <end position="58"/>
    </location>
</feature>
<dbReference type="RefSeq" id="WP_184101938.1">
    <property type="nucleotide sequence ID" value="NZ_JACHHN010000006.1"/>
</dbReference>
<feature type="transmembrane region" description="Helical" evidence="1">
    <location>
        <begin position="209"/>
        <end position="242"/>
    </location>
</feature>
<protein>
    <submittedName>
        <fullName evidence="2">Putative membrane protein</fullName>
    </submittedName>
</protein>